<dbReference type="AlphaFoldDB" id="A0AAD9GFN9"/>
<keyword evidence="3" id="KW-1185">Reference proteome</keyword>
<feature type="compositionally biased region" description="Polar residues" evidence="1">
    <location>
        <begin position="62"/>
        <end position="71"/>
    </location>
</feature>
<dbReference type="EMBL" id="JAHBMH010000033">
    <property type="protein sequence ID" value="KAK1937543.1"/>
    <property type="molecule type" value="Genomic_DNA"/>
</dbReference>
<gene>
    <name evidence="2" type="ORF">X943_002744</name>
</gene>
<proteinExistence type="predicted"/>
<accession>A0AAD9GFN9</accession>
<reference evidence="2" key="2">
    <citation type="submission" date="2021-05" db="EMBL/GenBank/DDBJ databases">
        <authorList>
            <person name="Pain A."/>
        </authorList>
    </citation>
    <scope>NUCLEOTIDE SEQUENCE</scope>
    <source>
        <strain evidence="2">1802A</strain>
    </source>
</reference>
<protein>
    <recommendedName>
        <fullName evidence="4">CBF1-interacting co-repressor CIR N-terminal domain-containing protein</fullName>
    </recommendedName>
</protein>
<evidence type="ECO:0000313" key="3">
    <source>
        <dbReference type="Proteomes" id="UP001195914"/>
    </source>
</evidence>
<evidence type="ECO:0008006" key="4">
    <source>
        <dbReference type="Google" id="ProtNLM"/>
    </source>
</evidence>
<feature type="compositionally biased region" description="Basic residues" evidence="1">
    <location>
        <begin position="83"/>
        <end position="93"/>
    </location>
</feature>
<name>A0AAD9GFN9_BABDI</name>
<sequence length="280" mass="31850">MGGHGGLNILPQKKWNVYRADRQFEVKYDEHRDIERRLADREKRRRERLTDSLVELRRKSQGVCSATTNYTDADRDDDDYARKSSRRRERRSRRADDAHHKDSPGHIGRDGHGRSHSPPCALGDGRIAGHVEDGPAASDPADDVVPIEFDKKVSGGHINLFEEAEREAEELVRKHRESLIKSGAYVYNAGGKGPRAVNVYTDDASVTLVPDIKEVSTPWYMRPRSEDVDTNVQSERRGGPRYLKSVATFDRPAAYAEEEELHRNFANKLAKFYSKQLPKA</sequence>
<dbReference type="Proteomes" id="UP001195914">
    <property type="component" value="Unassembled WGS sequence"/>
</dbReference>
<feature type="compositionally biased region" description="Basic and acidic residues" evidence="1">
    <location>
        <begin position="94"/>
        <end position="113"/>
    </location>
</feature>
<feature type="region of interest" description="Disordered" evidence="1">
    <location>
        <begin position="60"/>
        <end position="143"/>
    </location>
</feature>
<evidence type="ECO:0000256" key="1">
    <source>
        <dbReference type="SAM" id="MobiDB-lite"/>
    </source>
</evidence>
<comment type="caution">
    <text evidence="2">The sequence shown here is derived from an EMBL/GenBank/DDBJ whole genome shotgun (WGS) entry which is preliminary data.</text>
</comment>
<evidence type="ECO:0000313" key="2">
    <source>
        <dbReference type="EMBL" id="KAK1937543.1"/>
    </source>
</evidence>
<reference evidence="2" key="1">
    <citation type="journal article" date="2014" name="Nucleic Acids Res.">
        <title>The evolutionary dynamics of variant antigen genes in Babesia reveal a history of genomic innovation underlying host-parasite interaction.</title>
        <authorList>
            <person name="Jackson A.P."/>
            <person name="Otto T.D."/>
            <person name="Darby A."/>
            <person name="Ramaprasad A."/>
            <person name="Xia D."/>
            <person name="Echaide I.E."/>
            <person name="Farber M."/>
            <person name="Gahlot S."/>
            <person name="Gamble J."/>
            <person name="Gupta D."/>
            <person name="Gupta Y."/>
            <person name="Jackson L."/>
            <person name="Malandrin L."/>
            <person name="Malas T.B."/>
            <person name="Moussa E."/>
            <person name="Nair M."/>
            <person name="Reid A.J."/>
            <person name="Sanders M."/>
            <person name="Sharma J."/>
            <person name="Tracey A."/>
            <person name="Quail M.A."/>
            <person name="Weir W."/>
            <person name="Wastling J.M."/>
            <person name="Hall N."/>
            <person name="Willadsen P."/>
            <person name="Lingelbach K."/>
            <person name="Shiels B."/>
            <person name="Tait A."/>
            <person name="Berriman M."/>
            <person name="Allred D.R."/>
            <person name="Pain A."/>
        </authorList>
    </citation>
    <scope>NUCLEOTIDE SEQUENCE</scope>
    <source>
        <strain evidence="2">1802A</strain>
    </source>
</reference>
<organism evidence="2 3">
    <name type="scientific">Babesia divergens</name>
    <dbReference type="NCBI Taxonomy" id="32595"/>
    <lineage>
        <taxon>Eukaryota</taxon>
        <taxon>Sar</taxon>
        <taxon>Alveolata</taxon>
        <taxon>Apicomplexa</taxon>
        <taxon>Aconoidasida</taxon>
        <taxon>Piroplasmida</taxon>
        <taxon>Babesiidae</taxon>
        <taxon>Babesia</taxon>
    </lineage>
</organism>